<keyword evidence="1" id="KW-0472">Membrane</keyword>
<dbReference type="EMBL" id="AP018227">
    <property type="protein sequence ID" value="BAY83575.1"/>
    <property type="molecule type" value="Genomic_DNA"/>
</dbReference>
<reference evidence="2 3" key="1">
    <citation type="submission" date="2017-06" db="EMBL/GenBank/DDBJ databases">
        <title>Genome sequencing of cyanobaciteial culture collection at National Institute for Environmental Studies (NIES).</title>
        <authorList>
            <person name="Hirose Y."/>
            <person name="Shimura Y."/>
            <person name="Fujisawa T."/>
            <person name="Nakamura Y."/>
            <person name="Kawachi M."/>
        </authorList>
    </citation>
    <scope>NUCLEOTIDE SEQUENCE [LARGE SCALE GENOMIC DNA]</scope>
    <source>
        <strain evidence="2 3">NIES-267</strain>
    </source>
</reference>
<organism evidence="2 3">
    <name type="scientific">Calothrix parasitica NIES-267</name>
    <dbReference type="NCBI Taxonomy" id="1973488"/>
    <lineage>
        <taxon>Bacteria</taxon>
        <taxon>Bacillati</taxon>
        <taxon>Cyanobacteriota</taxon>
        <taxon>Cyanophyceae</taxon>
        <taxon>Nostocales</taxon>
        <taxon>Calotrichaceae</taxon>
        <taxon>Calothrix</taxon>
    </lineage>
</organism>
<accession>A0A1Z4LQN8</accession>
<dbReference type="Pfam" id="PF26394">
    <property type="entry name" value="Psb34"/>
    <property type="match status" value="1"/>
</dbReference>
<dbReference type="OrthoDB" id="532864at2"/>
<protein>
    <recommendedName>
        <fullName evidence="4">Ssl1498 family light-harvesting-like protein</fullName>
    </recommendedName>
</protein>
<evidence type="ECO:0008006" key="4">
    <source>
        <dbReference type="Google" id="ProtNLM"/>
    </source>
</evidence>
<evidence type="ECO:0000313" key="3">
    <source>
        <dbReference type="Proteomes" id="UP000218418"/>
    </source>
</evidence>
<evidence type="ECO:0000256" key="1">
    <source>
        <dbReference type="SAM" id="Phobius"/>
    </source>
</evidence>
<keyword evidence="1" id="KW-0812">Transmembrane</keyword>
<dbReference type="InterPro" id="IPR048028">
    <property type="entry name" value="Psb34-like"/>
</dbReference>
<dbReference type="Proteomes" id="UP000218418">
    <property type="component" value="Chromosome"/>
</dbReference>
<dbReference type="AlphaFoldDB" id="A0A1Z4LQN8"/>
<gene>
    <name evidence="2" type="ORF">NIES267_30640</name>
</gene>
<name>A0A1Z4LQN8_9CYAN</name>
<keyword evidence="3" id="KW-1185">Reference proteome</keyword>
<feature type="transmembrane region" description="Helical" evidence="1">
    <location>
        <begin position="32"/>
        <end position="55"/>
    </location>
</feature>
<evidence type="ECO:0000313" key="2">
    <source>
        <dbReference type="EMBL" id="BAY83575.1"/>
    </source>
</evidence>
<dbReference type="NCBIfam" id="NF033486">
    <property type="entry name" value="harvest_ssl1498"/>
    <property type="match status" value="1"/>
</dbReference>
<proteinExistence type="predicted"/>
<keyword evidence="1" id="KW-1133">Transmembrane helix</keyword>
<sequence length="60" mass="6389">MPYTTEEGGRLNNFAKEPKVYKAEPPNKKQQITYVVLGIAAAALLGGVFFVAFSVSNAAA</sequence>